<reference evidence="4" key="1">
    <citation type="submission" date="2021-01" db="EMBL/GenBank/DDBJ databases">
        <title>Whole genome shotgun sequence of Actinoplanes nipponensis NBRC 14063.</title>
        <authorList>
            <person name="Komaki H."/>
            <person name="Tamura T."/>
        </authorList>
    </citation>
    <scope>NUCLEOTIDE SEQUENCE</scope>
    <source>
        <strain evidence="4">NBRC 14063</strain>
    </source>
</reference>
<proteinExistence type="predicted"/>
<evidence type="ECO:0000256" key="2">
    <source>
        <dbReference type="SAM" id="Phobius"/>
    </source>
</evidence>
<evidence type="ECO:0008006" key="6">
    <source>
        <dbReference type="Google" id="ProtNLM"/>
    </source>
</evidence>
<keyword evidence="3" id="KW-0732">Signal</keyword>
<protein>
    <recommendedName>
        <fullName evidence="6">LPXTG-motif cell wall anchor domain-containing protein</fullName>
    </recommendedName>
</protein>
<keyword evidence="2" id="KW-0472">Membrane</keyword>
<evidence type="ECO:0000313" key="4">
    <source>
        <dbReference type="EMBL" id="GIE52940.1"/>
    </source>
</evidence>
<evidence type="ECO:0000256" key="3">
    <source>
        <dbReference type="SAM" id="SignalP"/>
    </source>
</evidence>
<feature type="compositionally biased region" description="Gly residues" evidence="1">
    <location>
        <begin position="448"/>
        <end position="457"/>
    </location>
</feature>
<keyword evidence="2" id="KW-0812">Transmembrane</keyword>
<comment type="caution">
    <text evidence="4">The sequence shown here is derived from an EMBL/GenBank/DDBJ whole genome shotgun (WGS) entry which is preliminary data.</text>
</comment>
<dbReference type="Proteomes" id="UP000647172">
    <property type="component" value="Unassembled WGS sequence"/>
</dbReference>
<keyword evidence="5" id="KW-1185">Reference proteome</keyword>
<feature type="transmembrane region" description="Helical" evidence="2">
    <location>
        <begin position="472"/>
        <end position="494"/>
    </location>
</feature>
<dbReference type="EMBL" id="BOMQ01000077">
    <property type="protein sequence ID" value="GIE52940.1"/>
    <property type="molecule type" value="Genomic_DNA"/>
</dbReference>
<gene>
    <name evidence="4" type="ORF">Ani05nite_64740</name>
</gene>
<feature type="region of interest" description="Disordered" evidence="1">
    <location>
        <begin position="444"/>
        <end position="467"/>
    </location>
</feature>
<feature type="chain" id="PRO_5037448730" description="LPXTG-motif cell wall anchor domain-containing protein" evidence="3">
    <location>
        <begin position="34"/>
        <end position="503"/>
    </location>
</feature>
<evidence type="ECO:0000256" key="1">
    <source>
        <dbReference type="SAM" id="MobiDB-lite"/>
    </source>
</evidence>
<keyword evidence="2" id="KW-1133">Transmembrane helix</keyword>
<sequence length="503" mass="52213">MKLNSPLRRAATVLAGALIGLTGLTVAGSPASAHDTTVRGVASCDTATGTRYVTWTLTNDWPADATVSDLKTTPNAVDGLQNGTVIDKATEQYGHKQDGEKVVVQKITDNAATKATVSFKSRWSVDGYEDEQNEGSADLTGPCAPAETPCVRPGDAKFTHTFAVKEDGSTATVTLGEGIKLCQDEPVTLVSYFAPKPQFSVPQYKYDSDTGVITNAKRSVDLAVDVPKCNTQVDLFFGGEDDIIGEITEGGKRYGDRKLGSGGGLGARSKGPQGWFNGGSKGCQTPAVEPLSQCDGTVAINLSNDGLTDKYPIDFTVKAGEFSKTVTVTKGKGETVTVPAGSGSITVSAPGMKDVVYDWAPPADCALPGVVVENDCDTVTVTVENPEGVRPVTARITYGDTVEDVTVASGKSEKVSFKRGDDTYATIEFPDLDVEPIKATLGEVDCDNGGGGGGDSNGGDSDEPGLPVTGPVAGGIAGVAVLLLIAGGVFFFLARRRKVTFTA</sequence>
<dbReference type="RefSeq" id="WP_203774672.1">
    <property type="nucleotide sequence ID" value="NZ_BAAAYJ010000022.1"/>
</dbReference>
<feature type="signal peptide" evidence="3">
    <location>
        <begin position="1"/>
        <end position="33"/>
    </location>
</feature>
<organism evidence="4 5">
    <name type="scientific">Actinoplanes nipponensis</name>
    <dbReference type="NCBI Taxonomy" id="135950"/>
    <lineage>
        <taxon>Bacteria</taxon>
        <taxon>Bacillati</taxon>
        <taxon>Actinomycetota</taxon>
        <taxon>Actinomycetes</taxon>
        <taxon>Micromonosporales</taxon>
        <taxon>Micromonosporaceae</taxon>
        <taxon>Actinoplanes</taxon>
    </lineage>
</organism>
<dbReference type="AlphaFoldDB" id="A0A919MX64"/>
<name>A0A919MX64_9ACTN</name>
<evidence type="ECO:0000313" key="5">
    <source>
        <dbReference type="Proteomes" id="UP000647172"/>
    </source>
</evidence>
<accession>A0A919MX64</accession>